<gene>
    <name evidence="4" type="ORF">OW157_00290</name>
</gene>
<dbReference type="RefSeq" id="WP_268751328.1">
    <property type="nucleotide sequence ID" value="NZ_JAPRFQ010000001.1"/>
</dbReference>
<evidence type="ECO:0000256" key="1">
    <source>
        <dbReference type="ARBA" id="ARBA00009670"/>
    </source>
</evidence>
<dbReference type="PANTHER" id="PTHR10566">
    <property type="entry name" value="CHAPERONE-ACTIVITY OF BC1 COMPLEX CABC1 -RELATED"/>
    <property type="match status" value="1"/>
</dbReference>
<keyword evidence="2" id="KW-0472">Membrane</keyword>
<comment type="caution">
    <text evidence="4">The sequence shown here is derived from an EMBL/GenBank/DDBJ whole genome shotgun (WGS) entry which is preliminary data.</text>
</comment>
<sequence>MSANRDRFAEIIRVLGKYGFGHLYKTRIRPDKNDQDPADLRLAFEELGPSFIKIGQILSTRNDILPSEYIKELQKLQDNTSPLPYNIIEDLIELHLQQPIENLFASFDKIPMASASIAQIHRAQLKNGDQVIVKVQRPNIENELIRDINIFIRVIEYIPTIFLGIMINPIEILQEIKQQTLQEIDFEHEAQNALKFAKLNQDRTVIRVPKPYLDYTSEKVMVQEFIDGSRINQNQLLDSQGYDRSDIAEKLVYAYLYQVFDDGFYHGDPHPGNLLIDDGKIVFIDFGLMGIVTPMNKKFLLDGLKAIVFKDVDQLVSLLLQICKQNRPVDRVEFYRDINYLFDKYLTKGFAGIDIEAIFQDIMRFGHQHGLTFPSDFIILEKTVVMLQGVLEDLDPDLDFMQVFQSFMWSGNLIDWKDYLDPNHLFRAGSRQARTLANIPQKLETTLDQINNDRLSVRIGFENIEDRLTQVNQMINRVISSLILAALIISSTFIVTTASTQSVELLGIIFFIIASIIGLVLLISIFRTNRK</sequence>
<keyword evidence="2" id="KW-0812">Transmembrane</keyword>
<dbReference type="Pfam" id="PF03109">
    <property type="entry name" value="ABC1"/>
    <property type="match status" value="1"/>
</dbReference>
<feature type="domain" description="ABC1 atypical kinase-like" evidence="3">
    <location>
        <begin position="75"/>
        <end position="317"/>
    </location>
</feature>
<keyword evidence="5" id="KW-1185">Reference proteome</keyword>
<reference evidence="4" key="1">
    <citation type="submission" date="2022-12" db="EMBL/GenBank/DDBJ databases">
        <title>Description and comparative metabolic analysis of Aerococcus sp. nov., isolated from the feces of a pig.</title>
        <authorList>
            <person name="Chang Y.-H."/>
        </authorList>
    </citation>
    <scope>NUCLEOTIDE SEQUENCE</scope>
    <source>
        <strain evidence="4">YH-aer222</strain>
    </source>
</reference>
<protein>
    <submittedName>
        <fullName evidence="4">AarF/UbiB family protein</fullName>
    </submittedName>
</protein>
<organism evidence="4 5">
    <name type="scientific">Aerococcus kribbianus</name>
    <dbReference type="NCBI Taxonomy" id="2999064"/>
    <lineage>
        <taxon>Bacteria</taxon>
        <taxon>Bacillati</taxon>
        <taxon>Bacillota</taxon>
        <taxon>Bacilli</taxon>
        <taxon>Lactobacillales</taxon>
        <taxon>Aerococcaceae</taxon>
        <taxon>Aerococcus</taxon>
    </lineage>
</organism>
<evidence type="ECO:0000313" key="5">
    <source>
        <dbReference type="Proteomes" id="UP001146670"/>
    </source>
</evidence>
<feature type="transmembrane region" description="Helical" evidence="2">
    <location>
        <begin position="505"/>
        <end position="526"/>
    </location>
</feature>
<dbReference type="AlphaFoldDB" id="A0A9X3FLK5"/>
<feature type="transmembrane region" description="Helical" evidence="2">
    <location>
        <begin position="478"/>
        <end position="499"/>
    </location>
</feature>
<dbReference type="Proteomes" id="UP001146670">
    <property type="component" value="Unassembled WGS sequence"/>
</dbReference>
<dbReference type="PANTHER" id="PTHR10566:SF113">
    <property type="entry name" value="PROTEIN ACTIVITY OF BC1 COMPLEX KINASE 7, CHLOROPLASTIC"/>
    <property type="match status" value="1"/>
</dbReference>
<name>A0A9X3FLK5_9LACT</name>
<dbReference type="Gene3D" id="1.10.510.10">
    <property type="entry name" value="Transferase(Phosphotransferase) domain 1"/>
    <property type="match status" value="1"/>
</dbReference>
<dbReference type="SUPFAM" id="SSF56112">
    <property type="entry name" value="Protein kinase-like (PK-like)"/>
    <property type="match status" value="1"/>
</dbReference>
<dbReference type="InterPro" id="IPR050154">
    <property type="entry name" value="UbiB_kinase"/>
</dbReference>
<keyword evidence="2" id="KW-1133">Transmembrane helix</keyword>
<accession>A0A9X3FLK5</accession>
<dbReference type="CDD" id="cd05121">
    <property type="entry name" value="ABC1_ADCK3-like"/>
    <property type="match status" value="1"/>
</dbReference>
<dbReference type="InterPro" id="IPR011009">
    <property type="entry name" value="Kinase-like_dom_sf"/>
</dbReference>
<evidence type="ECO:0000313" key="4">
    <source>
        <dbReference type="EMBL" id="MCZ0725003.1"/>
    </source>
</evidence>
<proteinExistence type="inferred from homology"/>
<evidence type="ECO:0000259" key="3">
    <source>
        <dbReference type="Pfam" id="PF03109"/>
    </source>
</evidence>
<evidence type="ECO:0000256" key="2">
    <source>
        <dbReference type="SAM" id="Phobius"/>
    </source>
</evidence>
<dbReference type="EMBL" id="JAPRFR010000001">
    <property type="protein sequence ID" value="MCZ0725003.1"/>
    <property type="molecule type" value="Genomic_DNA"/>
</dbReference>
<comment type="similarity">
    <text evidence="1">Belongs to the protein kinase superfamily. ADCK protein kinase family.</text>
</comment>
<dbReference type="InterPro" id="IPR004147">
    <property type="entry name" value="ABC1_dom"/>
</dbReference>